<dbReference type="EMBL" id="AHAT01017305">
    <property type="status" value="NOT_ANNOTATED_CDS"/>
    <property type="molecule type" value="Genomic_DNA"/>
</dbReference>
<evidence type="ECO:0000259" key="1">
    <source>
        <dbReference type="PROSITE" id="PS50003"/>
    </source>
</evidence>
<dbReference type="Pfam" id="PF00169">
    <property type="entry name" value="PH"/>
    <property type="match status" value="1"/>
</dbReference>
<dbReference type="PANTHER" id="PTHR47014:SF1">
    <property type="entry name" value="PLECKSTRIN HOMOLOGY DOMAIN-CONTAINING FAMILY S MEMBER 1"/>
    <property type="match status" value="1"/>
</dbReference>
<dbReference type="HOGENOM" id="CLU_792161_0_0_1"/>
<dbReference type="Bgee" id="ENSLOCG00000012069">
    <property type="expression patterns" value="Expressed in pharyngeal gill and 6 other cell types or tissues"/>
</dbReference>
<dbReference type="Gene3D" id="2.30.29.30">
    <property type="entry name" value="Pleckstrin-homology domain (PH domain)/Phosphotyrosine-binding domain (PTB)"/>
    <property type="match status" value="1"/>
</dbReference>
<dbReference type="Proteomes" id="UP000018468">
    <property type="component" value="Linkage group LG5"/>
</dbReference>
<organism evidence="2 3">
    <name type="scientific">Lepisosteus oculatus</name>
    <name type="common">Spotted gar</name>
    <dbReference type="NCBI Taxonomy" id="7918"/>
    <lineage>
        <taxon>Eukaryota</taxon>
        <taxon>Metazoa</taxon>
        <taxon>Chordata</taxon>
        <taxon>Craniata</taxon>
        <taxon>Vertebrata</taxon>
        <taxon>Euteleostomi</taxon>
        <taxon>Actinopterygii</taxon>
        <taxon>Neopterygii</taxon>
        <taxon>Holostei</taxon>
        <taxon>Semionotiformes</taxon>
        <taxon>Lepisosteidae</taxon>
        <taxon>Lepisosteus</taxon>
    </lineage>
</organism>
<evidence type="ECO:0000313" key="2">
    <source>
        <dbReference type="Ensembl" id="ENSLOCP00000014858.1"/>
    </source>
</evidence>
<accession>W5N2J9</accession>
<evidence type="ECO:0000313" key="3">
    <source>
        <dbReference type="Proteomes" id="UP000018468"/>
    </source>
</evidence>
<dbReference type="InterPro" id="IPR001849">
    <property type="entry name" value="PH_domain"/>
</dbReference>
<dbReference type="InterPro" id="IPR011993">
    <property type="entry name" value="PH-like_dom_sf"/>
</dbReference>
<keyword evidence="3" id="KW-1185">Reference proteome</keyword>
<protein>
    <submittedName>
        <fullName evidence="2">Pleckstrin homology domain containing S1, tandem duplicate 3</fullName>
    </submittedName>
</protein>
<dbReference type="GeneTree" id="ENSGT00390000006729"/>
<reference evidence="3" key="1">
    <citation type="submission" date="2011-12" db="EMBL/GenBank/DDBJ databases">
        <title>The Draft Genome of Lepisosteus oculatus.</title>
        <authorList>
            <consortium name="The Broad Institute Genome Assembly &amp; Analysis Group"/>
            <consortium name="Computational R&amp;D Group"/>
            <consortium name="and Sequencing Platform"/>
            <person name="Di Palma F."/>
            <person name="Alfoldi J."/>
            <person name="Johnson J."/>
            <person name="Berlin A."/>
            <person name="Gnerre S."/>
            <person name="Jaffe D."/>
            <person name="MacCallum I."/>
            <person name="Young S."/>
            <person name="Walker B.J."/>
            <person name="Lander E.S."/>
            <person name="Lindblad-Toh K."/>
        </authorList>
    </citation>
    <scope>NUCLEOTIDE SEQUENCE [LARGE SCALE GENOMIC DNA]</scope>
</reference>
<feature type="domain" description="PH" evidence="1">
    <location>
        <begin position="24"/>
        <end position="146"/>
    </location>
</feature>
<dbReference type="SUPFAM" id="SSF50729">
    <property type="entry name" value="PH domain-like"/>
    <property type="match status" value="1"/>
</dbReference>
<dbReference type="PANTHER" id="PTHR47014">
    <property type="entry name" value="PLECKSTRIN HOMOLOGY DOMAIN-CONTAINING FAMILY S MEMBER 1"/>
    <property type="match status" value="1"/>
</dbReference>
<name>W5N2J9_LEPOC</name>
<dbReference type="PROSITE" id="PS50003">
    <property type="entry name" value="PH_DOMAIN"/>
    <property type="match status" value="1"/>
</dbReference>
<dbReference type="AlphaFoldDB" id="W5N2J9"/>
<dbReference type="InterPro" id="IPR042986">
    <property type="entry name" value="PLEKHS1"/>
</dbReference>
<dbReference type="SMART" id="SM00233">
    <property type="entry name" value="PH"/>
    <property type="match status" value="1"/>
</dbReference>
<reference evidence="2" key="2">
    <citation type="submission" date="2025-08" db="UniProtKB">
        <authorList>
            <consortium name="Ensembl"/>
        </authorList>
    </citation>
    <scope>IDENTIFICATION</scope>
</reference>
<proteinExistence type="predicted"/>
<dbReference type="Ensembl" id="ENSLOCT00000014887.1">
    <property type="protein sequence ID" value="ENSLOCP00000014858.1"/>
    <property type="gene ID" value="ENSLOCG00000012069.1"/>
</dbReference>
<reference evidence="2" key="3">
    <citation type="submission" date="2025-09" db="UniProtKB">
        <authorList>
            <consortium name="Ensembl"/>
        </authorList>
    </citation>
    <scope>IDENTIFICATION</scope>
</reference>
<sequence length="428" mass="49331">MLSRVSLRNSGPRAVFYRTDDGFEDIVTGSLLKSPPTGLLKTLKIQKSWKRRFFVLKKTSDNAYILKYYKSDEDRSKPQGVIDISTISYIYLSPENHVKWNVIQKMFKCSPEMVLFIRSGLRDYFLIGENKEEMDLWFESIYNILMSLSQKEHWSPEEELKIRSSSDPEMTKECSSIKESPTNYNYWSTHILMSIIYSTTTHTTWCQYFSKVLYIHLKHVLYILYINCQRCKFKCNSAVQGNKMYSDFSFTVVSECNAHQSSFDIMQTTNNSLHSERNGRDFEKTEENGPSFYMEMESVDKDDLGESNINKIRNNHGHCTFITHCPSVITENQIPVEKDVYINQSDLKDSLFLTEVDGKPCISQCLGLPNSGCLFHKGDQILAVNDLQTQNVKEVQTYLSKLLKAQVKITIQRIPGSGLLNSDTCACD</sequence>